<feature type="domain" description="Bacteriophage T5 Orf172 DNA-binding" evidence="1">
    <location>
        <begin position="185"/>
        <end position="276"/>
    </location>
</feature>
<dbReference type="AlphaFoldDB" id="U3CIQ8"/>
<organism evidence="2 3">
    <name type="scientific">Vibrio azureus NBRC 104587</name>
    <dbReference type="NCBI Taxonomy" id="1219077"/>
    <lineage>
        <taxon>Bacteria</taxon>
        <taxon>Pseudomonadati</taxon>
        <taxon>Pseudomonadota</taxon>
        <taxon>Gammaproteobacteria</taxon>
        <taxon>Vibrionales</taxon>
        <taxon>Vibrionaceae</taxon>
        <taxon>Vibrio</taxon>
    </lineage>
</organism>
<comment type="caution">
    <text evidence="2">The sequence shown here is derived from an EMBL/GenBank/DDBJ whole genome shotgun (WGS) entry which is preliminary data.</text>
</comment>
<dbReference type="EMBL" id="BATL01000129">
    <property type="protein sequence ID" value="GAD78128.1"/>
    <property type="molecule type" value="Genomic_DNA"/>
</dbReference>
<name>U3CIQ8_9VIBR</name>
<evidence type="ECO:0000313" key="3">
    <source>
        <dbReference type="Proteomes" id="UP000016567"/>
    </source>
</evidence>
<protein>
    <recommendedName>
        <fullName evidence="1">Bacteriophage T5 Orf172 DNA-binding domain-containing protein</fullName>
    </recommendedName>
</protein>
<accession>U3CIQ8</accession>
<evidence type="ECO:0000313" key="2">
    <source>
        <dbReference type="EMBL" id="GAD78128.1"/>
    </source>
</evidence>
<keyword evidence="3" id="KW-1185">Reference proteome</keyword>
<evidence type="ECO:0000259" key="1">
    <source>
        <dbReference type="Pfam" id="PF10544"/>
    </source>
</evidence>
<dbReference type="Pfam" id="PF10544">
    <property type="entry name" value="T5orf172"/>
    <property type="match status" value="1"/>
</dbReference>
<dbReference type="InterPro" id="IPR018306">
    <property type="entry name" value="Phage_T5_Orf172_DNA-bd"/>
</dbReference>
<dbReference type="RefSeq" id="WP_021711860.1">
    <property type="nucleotide sequence ID" value="NZ_BAOB01000140.1"/>
</dbReference>
<sequence length="384" mass="44258">MPVYLSFGKDIQGNFFHIDAQKSGRTPLICPFCSCSLIAVKGAKKSAHFRHDGETCHESLNEIPQIPAWHHFHLNYPLKVVETLKQGYDAESKSPNVFKLNASHLPHSLHHELLEHDVWNDNVIFTETAKVILGSLTMEKFSKWMRDHLQQRIQDLRNAIEQGQQHRAWLEIESHRQQSILTASLYLFEYQLGDGSIIHKVGRTSRQPEQRLKETVQDLEKATDQSVVKSKILRVVANCGHVEQYVFHRYRNQVAKVGLHTEYLVLDKRALKKLKSEFTRLANSTEPFNKNERFIATGRWKYEEKRLMASKRGIELTQRENGKFGRPKGSTLSHDAFLEKHSDIFAYLKLGKSINQTAEMTGKGRSTVKRVKAVMNKKHDEVAL</sequence>
<dbReference type="OrthoDB" id="9776650at2"/>
<reference evidence="2 3" key="1">
    <citation type="submission" date="2013-09" db="EMBL/GenBank/DDBJ databases">
        <title>Whole genome shotgun sequence of Vibrio azureus NBRC 104587.</title>
        <authorList>
            <person name="Isaki S."/>
            <person name="Hosoyama A."/>
            <person name="Numata M."/>
            <person name="Hashimoto M."/>
            <person name="Hosoyama Y."/>
            <person name="Tsuchikane K."/>
            <person name="Noguchi M."/>
            <person name="Hirakata S."/>
            <person name="Ichikawa N."/>
            <person name="Ohji S."/>
            <person name="Yamazoe A."/>
            <person name="Fujita N."/>
        </authorList>
    </citation>
    <scope>NUCLEOTIDE SEQUENCE [LARGE SCALE GENOMIC DNA]</scope>
    <source>
        <strain evidence="2 3">NBRC 104587</strain>
    </source>
</reference>
<proteinExistence type="predicted"/>
<gene>
    <name evidence="2" type="ORF">VAZ01S_129_00030</name>
</gene>
<dbReference type="Proteomes" id="UP000016567">
    <property type="component" value="Unassembled WGS sequence"/>
</dbReference>
<dbReference type="eggNOG" id="ENOG502Z9K1">
    <property type="taxonomic scope" value="Bacteria"/>
</dbReference>
<dbReference type="STRING" id="1219077.VAZ01S_129_00030"/>